<evidence type="ECO:0000256" key="6">
    <source>
        <dbReference type="ARBA" id="ARBA00022679"/>
    </source>
</evidence>
<dbReference type="Pfam" id="PF17200">
    <property type="entry name" value="sCache_2"/>
    <property type="match status" value="1"/>
</dbReference>
<dbReference type="Gene3D" id="1.10.287.130">
    <property type="match status" value="1"/>
</dbReference>
<dbReference type="AlphaFoldDB" id="A0A1W1H6E2"/>
<dbReference type="InterPro" id="IPR005467">
    <property type="entry name" value="His_kinase_dom"/>
</dbReference>
<proteinExistence type="predicted"/>
<dbReference type="SMART" id="SM00388">
    <property type="entry name" value="HisKA"/>
    <property type="match status" value="1"/>
</dbReference>
<dbReference type="SMART" id="SM01049">
    <property type="entry name" value="Cache_2"/>
    <property type="match status" value="1"/>
</dbReference>
<accession>A0A1W1H6E2</accession>
<feature type="modified residue" description="4-aspartylphosphate" evidence="14">
    <location>
        <position position="1009"/>
    </location>
</feature>
<reference evidence="20 21" key="1">
    <citation type="submission" date="2017-03" db="EMBL/GenBank/DDBJ databases">
        <authorList>
            <person name="Afonso C.L."/>
            <person name="Miller P.J."/>
            <person name="Scott M.A."/>
            <person name="Spackman E."/>
            <person name="Goraichik I."/>
            <person name="Dimitrov K.M."/>
            <person name="Suarez D.L."/>
            <person name="Swayne D.E."/>
        </authorList>
    </citation>
    <scope>NUCLEOTIDE SEQUENCE [LARGE SCALE GENOMIC DNA]</scope>
    <source>
        <strain evidence="20">PRJEB14757</strain>
    </source>
</reference>
<name>A0A1W1H6E2_9BACT</name>
<feature type="domain" description="PAS" evidence="18">
    <location>
        <begin position="421"/>
        <end position="492"/>
    </location>
</feature>
<dbReference type="InterPro" id="IPR003661">
    <property type="entry name" value="HisK_dim/P_dom"/>
</dbReference>
<evidence type="ECO:0000256" key="14">
    <source>
        <dbReference type="PROSITE-ProRule" id="PRU00169"/>
    </source>
</evidence>
<dbReference type="InterPro" id="IPR001789">
    <property type="entry name" value="Sig_transdc_resp-reg_receiver"/>
</dbReference>
<dbReference type="CDD" id="cd00156">
    <property type="entry name" value="REC"/>
    <property type="match status" value="1"/>
</dbReference>
<evidence type="ECO:0000256" key="7">
    <source>
        <dbReference type="ARBA" id="ARBA00022692"/>
    </source>
</evidence>
<dbReference type="Pfam" id="PF13185">
    <property type="entry name" value="GAF_2"/>
    <property type="match status" value="1"/>
</dbReference>
<dbReference type="InterPro" id="IPR033480">
    <property type="entry name" value="sCache_2"/>
</dbReference>
<feature type="domain" description="Response regulatory" evidence="17">
    <location>
        <begin position="958"/>
        <end position="1074"/>
    </location>
</feature>
<dbReference type="SMART" id="SM00086">
    <property type="entry name" value="PAC"/>
    <property type="match status" value="2"/>
</dbReference>
<evidence type="ECO:0000313" key="21">
    <source>
        <dbReference type="Proteomes" id="UP000191931"/>
    </source>
</evidence>
<dbReference type="PROSITE" id="PS50109">
    <property type="entry name" value="HIS_KIN"/>
    <property type="match status" value="1"/>
</dbReference>
<dbReference type="RefSeq" id="WP_080804383.1">
    <property type="nucleotide sequence ID" value="NZ_LT828546.1"/>
</dbReference>
<evidence type="ECO:0000256" key="15">
    <source>
        <dbReference type="SAM" id="Phobius"/>
    </source>
</evidence>
<dbReference type="InterPro" id="IPR036890">
    <property type="entry name" value="HATPase_C_sf"/>
</dbReference>
<evidence type="ECO:0000256" key="5">
    <source>
        <dbReference type="ARBA" id="ARBA00022553"/>
    </source>
</evidence>
<keyword evidence="6 20" id="KW-0808">Transferase</keyword>
<dbReference type="SUPFAM" id="SSF55785">
    <property type="entry name" value="PYP-like sensor domain (PAS domain)"/>
    <property type="match status" value="2"/>
</dbReference>
<dbReference type="InterPro" id="IPR001610">
    <property type="entry name" value="PAC"/>
</dbReference>
<dbReference type="Pfam" id="PF13426">
    <property type="entry name" value="PAS_9"/>
    <property type="match status" value="1"/>
</dbReference>
<dbReference type="InterPro" id="IPR000700">
    <property type="entry name" value="PAS-assoc_C"/>
</dbReference>
<evidence type="ECO:0000256" key="1">
    <source>
        <dbReference type="ARBA" id="ARBA00000085"/>
    </source>
</evidence>
<keyword evidence="7 15" id="KW-0812">Transmembrane</keyword>
<protein>
    <recommendedName>
        <fullName evidence="3">histidine kinase</fullName>
        <ecNumber evidence="3">2.7.13.3</ecNumber>
    </recommendedName>
</protein>
<dbReference type="SMART" id="SM00091">
    <property type="entry name" value="PAS"/>
    <property type="match status" value="1"/>
</dbReference>
<comment type="subcellular location">
    <subcellularLocation>
        <location evidence="2">Cell membrane</location>
        <topology evidence="2">Multi-pass membrane protein</topology>
    </subcellularLocation>
</comment>
<gene>
    <name evidence="20" type="ORF">MTBBW1_1220006</name>
</gene>
<dbReference type="Gene3D" id="2.10.70.100">
    <property type="match status" value="1"/>
</dbReference>
<keyword evidence="8" id="KW-0547">Nucleotide-binding</keyword>
<dbReference type="Proteomes" id="UP000191931">
    <property type="component" value="Unassembled WGS sequence"/>
</dbReference>
<dbReference type="Pfam" id="PF02518">
    <property type="entry name" value="HATPase_c"/>
    <property type="match status" value="1"/>
</dbReference>
<evidence type="ECO:0000259" key="16">
    <source>
        <dbReference type="PROSITE" id="PS50109"/>
    </source>
</evidence>
<dbReference type="PROSITE" id="PS50112">
    <property type="entry name" value="PAS"/>
    <property type="match status" value="1"/>
</dbReference>
<dbReference type="Gene3D" id="3.30.450.20">
    <property type="entry name" value="PAS domain"/>
    <property type="match status" value="3"/>
</dbReference>
<dbReference type="Gene3D" id="3.30.450.40">
    <property type="match status" value="1"/>
</dbReference>
<dbReference type="GO" id="GO:0005524">
    <property type="term" value="F:ATP binding"/>
    <property type="evidence" value="ECO:0007669"/>
    <property type="project" value="UniProtKB-KW"/>
</dbReference>
<dbReference type="PANTHER" id="PTHR43065">
    <property type="entry name" value="SENSOR HISTIDINE KINASE"/>
    <property type="match status" value="1"/>
</dbReference>
<dbReference type="PANTHER" id="PTHR43065:SF46">
    <property type="entry name" value="C4-DICARBOXYLATE TRANSPORT SENSOR PROTEIN DCTB"/>
    <property type="match status" value="1"/>
</dbReference>
<evidence type="ECO:0000256" key="10">
    <source>
        <dbReference type="ARBA" id="ARBA00022840"/>
    </source>
</evidence>
<dbReference type="PROSITE" id="PS50110">
    <property type="entry name" value="RESPONSE_REGULATORY"/>
    <property type="match status" value="1"/>
</dbReference>
<dbReference type="Gene3D" id="3.40.50.2300">
    <property type="match status" value="1"/>
</dbReference>
<evidence type="ECO:0000256" key="3">
    <source>
        <dbReference type="ARBA" id="ARBA00012438"/>
    </source>
</evidence>
<dbReference type="Gene3D" id="3.30.565.10">
    <property type="entry name" value="Histidine kinase-like ATPase, C-terminal domain"/>
    <property type="match status" value="1"/>
</dbReference>
<organism evidence="20 21">
    <name type="scientific">Desulfamplus magnetovallimortis</name>
    <dbReference type="NCBI Taxonomy" id="1246637"/>
    <lineage>
        <taxon>Bacteria</taxon>
        <taxon>Pseudomonadati</taxon>
        <taxon>Thermodesulfobacteriota</taxon>
        <taxon>Desulfobacteria</taxon>
        <taxon>Desulfobacterales</taxon>
        <taxon>Desulfobacteraceae</taxon>
        <taxon>Desulfamplus</taxon>
    </lineage>
</organism>
<dbReference type="EMBL" id="FWEV01000027">
    <property type="protein sequence ID" value="SLM28006.1"/>
    <property type="molecule type" value="Genomic_DNA"/>
</dbReference>
<dbReference type="Pfam" id="PF00512">
    <property type="entry name" value="HisKA"/>
    <property type="match status" value="1"/>
</dbReference>
<dbReference type="SMART" id="SM00448">
    <property type="entry name" value="REC"/>
    <property type="match status" value="1"/>
</dbReference>
<dbReference type="Pfam" id="PF00072">
    <property type="entry name" value="Response_reg"/>
    <property type="match status" value="1"/>
</dbReference>
<dbReference type="GO" id="GO:0005886">
    <property type="term" value="C:plasma membrane"/>
    <property type="evidence" value="ECO:0007669"/>
    <property type="project" value="UniProtKB-SubCell"/>
</dbReference>
<dbReference type="InterPro" id="IPR003018">
    <property type="entry name" value="GAF"/>
</dbReference>
<dbReference type="EC" id="2.7.13.3" evidence="3"/>
<dbReference type="InterPro" id="IPR029016">
    <property type="entry name" value="GAF-like_dom_sf"/>
</dbReference>
<dbReference type="GO" id="GO:0000155">
    <property type="term" value="F:phosphorelay sensor kinase activity"/>
    <property type="evidence" value="ECO:0007669"/>
    <property type="project" value="InterPro"/>
</dbReference>
<feature type="domain" description="Histidine kinase" evidence="16">
    <location>
        <begin position="716"/>
        <end position="940"/>
    </location>
</feature>
<feature type="transmembrane region" description="Helical" evidence="15">
    <location>
        <begin position="27"/>
        <end position="47"/>
    </location>
</feature>
<dbReference type="Pfam" id="PF08447">
    <property type="entry name" value="PAS_3"/>
    <property type="match status" value="1"/>
</dbReference>
<feature type="domain" description="PAC" evidence="19">
    <location>
        <begin position="503"/>
        <end position="555"/>
    </location>
</feature>
<dbReference type="SUPFAM" id="SSF52172">
    <property type="entry name" value="CheY-like"/>
    <property type="match status" value="1"/>
</dbReference>
<evidence type="ECO:0000256" key="9">
    <source>
        <dbReference type="ARBA" id="ARBA00022777"/>
    </source>
</evidence>
<comment type="catalytic activity">
    <reaction evidence="1">
        <text>ATP + protein L-histidine = ADP + protein N-phospho-L-histidine.</text>
        <dbReference type="EC" id="2.7.13.3"/>
    </reaction>
</comment>
<sequence>MEKAAIKKNNLTGNVPTKRILSHSLRILIPLYITYIIFILSIFFIFIPQQKKQLLSQKKETIRQLTDNVISLLSEINLRVEQGSLKPEDAREQAVNQIRRLRFGPEGKDYFWINDMHPFMIMHPYRPDLEGKDLTLYKDSEGKYPFVEMVEKALLPDGGYVDYYWQWKDEQHRIIAKTSYVKRFPAWNWVVGTGVYTDDINREIQGITKKLFQIFGAVFVFIAAISLYISRQIFCIEKQKDYAEKLRKLEELRLKKLFELSQMGEGTIDTLSKFALEEAINLTRSEIGYLAFLSEDQSQLTMHSWSKQTMQECEIDDKILVYNVDDAGLWAEAARSGKVSVINDYKNFDKLPKKGFPKGHVKIYRLMSVPVFDGNKMVALTGVGNKKEDYNDSDVRQLQLMMDGMWKILQRKKAEIELKNSEERYRLLAENARDAIWVLQLSDLKFSYVSPAIQYLLGYTPSEFSTLAMKDFLKDASFKLVPKIISEELDREFGSGFDSSFLRTVELEMVKKDGNSIWVEITSRFLTNDKGEPDRILGISRDISERKRTNDALQRTTERLRESEAILKQNTELMREAGRIAKVGGWSADLENRKLAWSDEVAIIHDKETGFSLSLDDGSEFIAPEWRDKVVKNYRDCIQYGGSLDEEFEIITAKGRRRWVRATGEAVKDRSGKIIRIIGALQDISDRKEIEEEKKRLQEHLIQARKMEAIGILAGGIAHDFNNILSGLMGFTDLAMLEAQGNEKLKHYLNQVSYSSLRARDLVRHILTFSRKSDTKKLTITIIPVIKETLKFIRASLPANIEIRQDLRVEDANVFSDTTQIHQVLMNLFTNAGHAMKEKGGILEVTLDSVELDESQIGYFGKISPGNYLQLNISDTGCGIPEKIIDRIFEPFFTTKKREEGTGMGLATVYGILKEMEGGISVYSEQGVGTTFKILMPEQHQGEAQENRELILKTGQGNILIVDDEEAIIESTCELLSKLGYSVTGEIDALKAVAAVQKNPGFYDLVLTDMTMPNMNGLDLAKQIRKINPDIPIVLCTGFSHGLTREKCKSVGIMDMVMKPMILGELSSTIDKAINKKSATHLSRDKL</sequence>
<evidence type="ECO:0000256" key="8">
    <source>
        <dbReference type="ARBA" id="ARBA00022741"/>
    </source>
</evidence>
<keyword evidence="13 15" id="KW-0472">Membrane</keyword>
<dbReference type="STRING" id="1246637.MTBBW1_1220006"/>
<dbReference type="InterPro" id="IPR003594">
    <property type="entry name" value="HATPase_dom"/>
</dbReference>
<evidence type="ECO:0000259" key="19">
    <source>
        <dbReference type="PROSITE" id="PS50113"/>
    </source>
</evidence>
<evidence type="ECO:0000256" key="11">
    <source>
        <dbReference type="ARBA" id="ARBA00022989"/>
    </source>
</evidence>
<feature type="domain" description="PAC" evidence="19">
    <location>
        <begin position="644"/>
        <end position="696"/>
    </location>
</feature>
<dbReference type="InterPro" id="IPR013655">
    <property type="entry name" value="PAS_fold_3"/>
</dbReference>
<dbReference type="PRINTS" id="PR00344">
    <property type="entry name" value="BCTRLSENSOR"/>
</dbReference>
<evidence type="ECO:0000256" key="4">
    <source>
        <dbReference type="ARBA" id="ARBA00022475"/>
    </source>
</evidence>
<feature type="transmembrane region" description="Helical" evidence="15">
    <location>
        <begin position="211"/>
        <end position="229"/>
    </location>
</feature>
<evidence type="ECO:0000313" key="20">
    <source>
        <dbReference type="EMBL" id="SLM28006.1"/>
    </source>
</evidence>
<dbReference type="InterPro" id="IPR036097">
    <property type="entry name" value="HisK_dim/P_sf"/>
</dbReference>
<dbReference type="SUPFAM" id="SSF55874">
    <property type="entry name" value="ATPase domain of HSP90 chaperone/DNA topoisomerase II/histidine kinase"/>
    <property type="match status" value="1"/>
</dbReference>
<keyword evidence="9 20" id="KW-0418">Kinase</keyword>
<dbReference type="InterPro" id="IPR000014">
    <property type="entry name" value="PAS"/>
</dbReference>
<keyword evidence="11 15" id="KW-1133">Transmembrane helix</keyword>
<dbReference type="InterPro" id="IPR035965">
    <property type="entry name" value="PAS-like_dom_sf"/>
</dbReference>
<keyword evidence="10" id="KW-0067">ATP-binding</keyword>
<dbReference type="CDD" id="cd00130">
    <property type="entry name" value="PAS"/>
    <property type="match status" value="2"/>
</dbReference>
<evidence type="ECO:0000259" key="18">
    <source>
        <dbReference type="PROSITE" id="PS50112"/>
    </source>
</evidence>
<dbReference type="InterPro" id="IPR011006">
    <property type="entry name" value="CheY-like_superfamily"/>
</dbReference>
<dbReference type="SUPFAM" id="SSF55781">
    <property type="entry name" value="GAF domain-like"/>
    <property type="match status" value="1"/>
</dbReference>
<evidence type="ECO:0000259" key="17">
    <source>
        <dbReference type="PROSITE" id="PS50110"/>
    </source>
</evidence>
<keyword evidence="12" id="KW-0902">Two-component regulatory system</keyword>
<keyword evidence="4" id="KW-1003">Cell membrane</keyword>
<dbReference type="InterPro" id="IPR004358">
    <property type="entry name" value="Sig_transdc_His_kin-like_C"/>
</dbReference>
<dbReference type="NCBIfam" id="TIGR00229">
    <property type="entry name" value="sensory_box"/>
    <property type="match status" value="2"/>
</dbReference>
<dbReference type="SMART" id="SM00387">
    <property type="entry name" value="HATPase_c"/>
    <property type="match status" value="1"/>
</dbReference>
<dbReference type="PROSITE" id="PS50113">
    <property type="entry name" value="PAC"/>
    <property type="match status" value="2"/>
</dbReference>
<keyword evidence="5 14" id="KW-0597">Phosphoprotein</keyword>
<dbReference type="SMART" id="SM00065">
    <property type="entry name" value="GAF"/>
    <property type="match status" value="1"/>
</dbReference>
<evidence type="ECO:0000256" key="2">
    <source>
        <dbReference type="ARBA" id="ARBA00004651"/>
    </source>
</evidence>
<keyword evidence="21" id="KW-1185">Reference proteome</keyword>
<evidence type="ECO:0000256" key="13">
    <source>
        <dbReference type="ARBA" id="ARBA00023136"/>
    </source>
</evidence>
<evidence type="ECO:0000256" key="12">
    <source>
        <dbReference type="ARBA" id="ARBA00023012"/>
    </source>
</evidence>
<dbReference type="OrthoDB" id="5483045at2"/>
<dbReference type="SUPFAM" id="SSF47384">
    <property type="entry name" value="Homodimeric domain of signal transducing histidine kinase"/>
    <property type="match status" value="1"/>
</dbReference>